<comment type="caution">
    <text evidence="1">The sequence shown here is derived from an EMBL/GenBank/DDBJ whole genome shotgun (WGS) entry which is preliminary data.</text>
</comment>
<proteinExistence type="predicted"/>
<evidence type="ECO:0000313" key="1">
    <source>
        <dbReference type="EMBL" id="KAF9526145.1"/>
    </source>
</evidence>
<dbReference type="InterPro" id="IPR029045">
    <property type="entry name" value="ClpP/crotonase-like_dom_sf"/>
</dbReference>
<organism evidence="1 2">
    <name type="scientific">Crepidotus variabilis</name>
    <dbReference type="NCBI Taxonomy" id="179855"/>
    <lineage>
        <taxon>Eukaryota</taxon>
        <taxon>Fungi</taxon>
        <taxon>Dikarya</taxon>
        <taxon>Basidiomycota</taxon>
        <taxon>Agaricomycotina</taxon>
        <taxon>Agaricomycetes</taxon>
        <taxon>Agaricomycetidae</taxon>
        <taxon>Agaricales</taxon>
        <taxon>Agaricineae</taxon>
        <taxon>Crepidotaceae</taxon>
        <taxon>Crepidotus</taxon>
    </lineage>
</organism>
<dbReference type="Proteomes" id="UP000807306">
    <property type="component" value="Unassembled WGS sequence"/>
</dbReference>
<protein>
    <recommendedName>
        <fullName evidence="3">Tail specific protease domain-containing protein</fullName>
    </recommendedName>
</protein>
<dbReference type="GO" id="GO:0008236">
    <property type="term" value="F:serine-type peptidase activity"/>
    <property type="evidence" value="ECO:0007669"/>
    <property type="project" value="InterPro"/>
</dbReference>
<dbReference type="PANTHER" id="PTHR37049">
    <property type="entry name" value="PEPTIDASE S41 FAMILY PROTEIN"/>
    <property type="match status" value="1"/>
</dbReference>
<dbReference type="OrthoDB" id="27214at2759"/>
<dbReference type="AlphaFoldDB" id="A0A9P6JMY7"/>
<dbReference type="InterPro" id="IPR052766">
    <property type="entry name" value="S41A_metabolite_peptidase"/>
</dbReference>
<dbReference type="PANTHER" id="PTHR37049:SF4">
    <property type="entry name" value="RHODANESE DOMAIN-CONTAINING PROTEIN"/>
    <property type="match status" value="1"/>
</dbReference>
<dbReference type="SUPFAM" id="SSF52096">
    <property type="entry name" value="ClpP/crotonase"/>
    <property type="match status" value="1"/>
</dbReference>
<dbReference type="EMBL" id="MU157875">
    <property type="protein sequence ID" value="KAF9526145.1"/>
    <property type="molecule type" value="Genomic_DNA"/>
</dbReference>
<dbReference type="GO" id="GO:0006508">
    <property type="term" value="P:proteolysis"/>
    <property type="evidence" value="ECO:0007669"/>
    <property type="project" value="InterPro"/>
</dbReference>
<accession>A0A9P6JMY7</accession>
<reference evidence="1" key="1">
    <citation type="submission" date="2020-11" db="EMBL/GenBank/DDBJ databases">
        <authorList>
            <consortium name="DOE Joint Genome Institute"/>
            <person name="Ahrendt S."/>
            <person name="Riley R."/>
            <person name="Andreopoulos W."/>
            <person name="Labutti K."/>
            <person name="Pangilinan J."/>
            <person name="Ruiz-Duenas F.J."/>
            <person name="Barrasa J.M."/>
            <person name="Sanchez-Garcia M."/>
            <person name="Camarero S."/>
            <person name="Miyauchi S."/>
            <person name="Serrano A."/>
            <person name="Linde D."/>
            <person name="Babiker R."/>
            <person name="Drula E."/>
            <person name="Ayuso-Fernandez I."/>
            <person name="Pacheco R."/>
            <person name="Padilla G."/>
            <person name="Ferreira P."/>
            <person name="Barriuso J."/>
            <person name="Kellner H."/>
            <person name="Castanera R."/>
            <person name="Alfaro M."/>
            <person name="Ramirez L."/>
            <person name="Pisabarro A.G."/>
            <person name="Kuo A."/>
            <person name="Tritt A."/>
            <person name="Lipzen A."/>
            <person name="He G."/>
            <person name="Yan M."/>
            <person name="Ng V."/>
            <person name="Cullen D."/>
            <person name="Martin F."/>
            <person name="Rosso M.-N."/>
            <person name="Henrissat B."/>
            <person name="Hibbett D."/>
            <person name="Martinez A.T."/>
            <person name="Grigoriev I.V."/>
        </authorList>
    </citation>
    <scope>NUCLEOTIDE SEQUENCE</scope>
    <source>
        <strain evidence="1">CBS 506.95</strain>
    </source>
</reference>
<evidence type="ECO:0008006" key="3">
    <source>
        <dbReference type="Google" id="ProtNLM"/>
    </source>
</evidence>
<keyword evidence="2" id="KW-1185">Reference proteome</keyword>
<gene>
    <name evidence="1" type="ORF">CPB83DRAFT_858425</name>
</gene>
<sequence>MNASPLEAGIRANIIDVANKTLAFHTSVNYQVQAPLPYEDTHEDLHADLARISQQRYASEFEFHLDLYHSFKRVNDGHCGLYSLCYDSLYVTYLPLPLVLLNDEVDGAQHIFIAPEAFKVASEEFKDQIGFWQDSLPGKLKGQLASLSGAKVLLIDGQDPFVAVDENAKVTGSYQSFATRQNSFFASYRLDASGWQYAMGNFAQQTHPLIDSVELTVRRKNSTKDDTFTIPYRSRFGSGSKNFTDLGSYRRLNCKASQKTNGVDLYDHPANSQLEDNEPPAIAFFQQQPRLEPSAYYRRERKEALNVLLDGSPLSDIDLPGLLQPTPPPLNESYSVAQFFMLDDKHTGVLALGSFSAKNFTKFGESLLEGLLGLKEKGATRLIVDVTNNGGGYICIAHWLHRIIMGESDATVPQSGLDTTTRAGPLAQLIVQRIVSDNADPDEVLSYNPTQWSNATHHQFPASRQWLKPANKLTINGRKDAFSERLGQECQPFKWDAPKDRLFEPQDILIVSNGRCASSCSLFSIRMAKSHGVHTVVVGGKEDSRQEYCGTVGGQSVSFHDIDTEIKSTKLKNHTLAPPDFLTNSVQGLTWRLGYGIDDPSEPEEWQSHWADINFPLTLESVNNPYIIWKSLASKYFGQDRLLRVQEV</sequence>
<evidence type="ECO:0000313" key="2">
    <source>
        <dbReference type="Proteomes" id="UP000807306"/>
    </source>
</evidence>
<name>A0A9P6JMY7_9AGAR</name>
<dbReference type="Gene3D" id="3.90.226.10">
    <property type="entry name" value="2-enoyl-CoA Hydratase, Chain A, domain 1"/>
    <property type="match status" value="1"/>
</dbReference>